<proteinExistence type="predicted"/>
<dbReference type="RefSeq" id="XP_053026298.1">
    <property type="nucleotide sequence ID" value="XM_053162310.1"/>
</dbReference>
<dbReference type="EMBL" id="CP110433">
    <property type="protein sequence ID" value="WAQ90743.1"/>
    <property type="molecule type" value="Genomic_DNA"/>
</dbReference>
<protein>
    <submittedName>
        <fullName evidence="2">Uncharacterized protein</fullName>
    </submittedName>
</protein>
<dbReference type="Proteomes" id="UP001164743">
    <property type="component" value="Chromosome 13A"/>
</dbReference>
<organism evidence="2 3">
    <name type="scientific">Puccinia triticina</name>
    <dbReference type="NCBI Taxonomy" id="208348"/>
    <lineage>
        <taxon>Eukaryota</taxon>
        <taxon>Fungi</taxon>
        <taxon>Dikarya</taxon>
        <taxon>Basidiomycota</taxon>
        <taxon>Pucciniomycotina</taxon>
        <taxon>Pucciniomycetes</taxon>
        <taxon>Pucciniales</taxon>
        <taxon>Pucciniaceae</taxon>
        <taxon>Puccinia</taxon>
    </lineage>
</organism>
<keyword evidence="3" id="KW-1185">Reference proteome</keyword>
<sequence>MAENWECHYASSILGWLRNPPSGASTFPGGQYFYQSQLAHLHLFPPPIKLSASNHPSRVDRGIGMGHKITQVWKNALKDIELSVLWLTNQDPIQGWYKGCARNNDPQQQPTPTSSKGKWLWQPTHDGPKLQPMTVHKQGSLEVKCERVFYERKQAGGKRSRGSLDG</sequence>
<evidence type="ECO:0000313" key="2">
    <source>
        <dbReference type="EMBL" id="WAQ90743.1"/>
    </source>
</evidence>
<feature type="region of interest" description="Disordered" evidence="1">
    <location>
        <begin position="102"/>
        <end position="138"/>
    </location>
</feature>
<feature type="compositionally biased region" description="Polar residues" evidence="1">
    <location>
        <begin position="104"/>
        <end position="116"/>
    </location>
</feature>
<evidence type="ECO:0000313" key="3">
    <source>
        <dbReference type="Proteomes" id="UP001164743"/>
    </source>
</evidence>
<evidence type="ECO:0000256" key="1">
    <source>
        <dbReference type="SAM" id="MobiDB-lite"/>
    </source>
</evidence>
<dbReference type="GeneID" id="77803205"/>
<gene>
    <name evidence="2" type="ORF">PtA15_13A142</name>
</gene>
<accession>A0ABY7CZJ8</accession>
<reference evidence="2" key="1">
    <citation type="submission" date="2022-10" db="EMBL/GenBank/DDBJ databases">
        <title>Puccinia triticina Genome sequencing and assembly.</title>
        <authorList>
            <person name="Li C."/>
        </authorList>
    </citation>
    <scope>NUCLEOTIDE SEQUENCE</scope>
    <source>
        <strain evidence="2">Pt15</strain>
    </source>
</reference>
<name>A0ABY7CZJ8_9BASI</name>